<dbReference type="Proteomes" id="UP001275315">
    <property type="component" value="Unassembled WGS sequence"/>
</dbReference>
<feature type="coiled-coil region" evidence="4">
    <location>
        <begin position="97"/>
        <end position="155"/>
    </location>
</feature>
<protein>
    <recommendedName>
        <fullName evidence="3">Nuclease SbcCD subunit C</fullName>
    </recommendedName>
</protein>
<dbReference type="PANTHER" id="PTHR32114">
    <property type="entry name" value="ABC TRANSPORTER ABCH.3"/>
    <property type="match status" value="1"/>
</dbReference>
<evidence type="ECO:0000256" key="4">
    <source>
        <dbReference type="SAM" id="Coils"/>
    </source>
</evidence>
<feature type="coiled-coil region" evidence="4">
    <location>
        <begin position="1"/>
        <end position="42"/>
    </location>
</feature>
<name>A0ABU5CQK2_9BACI</name>
<evidence type="ECO:0000256" key="1">
    <source>
        <dbReference type="ARBA" id="ARBA00006930"/>
    </source>
</evidence>
<dbReference type="PANTHER" id="PTHR32114:SF2">
    <property type="entry name" value="ABC TRANSPORTER ABCH.3"/>
    <property type="match status" value="1"/>
</dbReference>
<evidence type="ECO:0000313" key="5">
    <source>
        <dbReference type="EMBL" id="MDY0407723.1"/>
    </source>
</evidence>
<comment type="similarity">
    <text evidence="1">Belongs to the SMC family. SbcC subfamily.</text>
</comment>
<comment type="subunit">
    <text evidence="2">Heterodimer of SbcC and SbcD.</text>
</comment>
<evidence type="ECO:0000256" key="2">
    <source>
        <dbReference type="ARBA" id="ARBA00011322"/>
    </source>
</evidence>
<organism evidence="5 6">
    <name type="scientific">Paracerasibacillus soli</name>
    <dbReference type="NCBI Taxonomy" id="480284"/>
    <lineage>
        <taxon>Bacteria</taxon>
        <taxon>Bacillati</taxon>
        <taxon>Bacillota</taxon>
        <taxon>Bacilli</taxon>
        <taxon>Bacillales</taxon>
        <taxon>Bacillaceae</taxon>
        <taxon>Paracerasibacillus</taxon>
    </lineage>
</organism>
<sequence length="300" mass="33998">MEEAKKTLQEAKDQCTKTEMALENADKQYAETVTRRKQAQKAFQEALAEAKFPTIAAYEQAKRDKASREKLISDIDQYKQAVTTVKTRIKELRVLLADKTRVDLVALKQELEQLKMSYEKANDNLHKSKQYFGEAATLKENIIAANETLADLETKFATITDLYDLLRGQNNKKISFERFLQIEYLEQIIDAANERLRKLSNGQFYLMRSDRQETHGKQSGLALDVYDQSTGATRDVKTLSGGEKFNASLCLALGMSDVIQSFQGNISIETMFIDEGFGTLDEESLHKAIDTLIDLQQLAV</sequence>
<evidence type="ECO:0000256" key="3">
    <source>
        <dbReference type="ARBA" id="ARBA00013368"/>
    </source>
</evidence>
<keyword evidence="4" id="KW-0175">Coiled coil</keyword>
<dbReference type="EMBL" id="JAWDIQ010000001">
    <property type="protein sequence ID" value="MDY0407723.1"/>
    <property type="molecule type" value="Genomic_DNA"/>
</dbReference>
<evidence type="ECO:0000313" key="6">
    <source>
        <dbReference type="Proteomes" id="UP001275315"/>
    </source>
</evidence>
<dbReference type="Gene3D" id="3.40.50.300">
    <property type="entry name" value="P-loop containing nucleotide triphosphate hydrolases"/>
    <property type="match status" value="1"/>
</dbReference>
<comment type="caution">
    <text evidence="5">The sequence shown here is derived from an EMBL/GenBank/DDBJ whole genome shotgun (WGS) entry which is preliminary data.</text>
</comment>
<proteinExistence type="inferred from homology"/>
<dbReference type="InterPro" id="IPR027417">
    <property type="entry name" value="P-loop_NTPase"/>
</dbReference>
<gene>
    <name evidence="5" type="ORF">RWD45_02725</name>
</gene>
<dbReference type="SUPFAM" id="SSF52540">
    <property type="entry name" value="P-loop containing nucleoside triphosphate hydrolases"/>
    <property type="match status" value="1"/>
</dbReference>
<reference evidence="5 6" key="1">
    <citation type="submission" date="2023-10" db="EMBL/GenBank/DDBJ databases">
        <title>Virgibacillus soli CC-YMP-6 genome.</title>
        <authorList>
            <person name="Miliotis G."/>
            <person name="Sengupta P."/>
            <person name="Hameed A."/>
            <person name="Chuvochina M."/>
            <person name="Mcdonagh F."/>
            <person name="Simpson A.C."/>
            <person name="Singh N.K."/>
            <person name="Rekha P.D."/>
            <person name="Raman K."/>
            <person name="Hugenholtz P."/>
            <person name="Venkateswaran K."/>
        </authorList>
    </citation>
    <scope>NUCLEOTIDE SEQUENCE [LARGE SCALE GENOMIC DNA]</scope>
    <source>
        <strain evidence="5 6">CC-YMP-6</strain>
    </source>
</reference>
<keyword evidence="6" id="KW-1185">Reference proteome</keyword>
<accession>A0ABU5CQK2</accession>
<dbReference type="Pfam" id="PF13558">
    <property type="entry name" value="SbcC_Walker_B"/>
    <property type="match status" value="1"/>
</dbReference>